<keyword evidence="3" id="KW-1185">Reference proteome</keyword>
<evidence type="ECO:0000313" key="3">
    <source>
        <dbReference type="Proteomes" id="UP000236621"/>
    </source>
</evidence>
<reference evidence="2 3" key="1">
    <citation type="submission" date="2017-08" db="EMBL/GenBank/DDBJ databases">
        <title>Harnessing the power of phylogenomics to disentangle the directionality and signatures of interkingdom host jumping in the parasitic fungal genus Tolypocladium.</title>
        <authorList>
            <person name="Quandt C.A."/>
            <person name="Patterson W."/>
            <person name="Spatafora J.W."/>
        </authorList>
    </citation>
    <scope>NUCLEOTIDE SEQUENCE [LARGE SCALE GENOMIC DNA]</scope>
    <source>
        <strain evidence="2 3">CBS 113982</strain>
    </source>
</reference>
<name>A0A2K3QFF1_9HYPO</name>
<feature type="compositionally biased region" description="Basic and acidic residues" evidence="1">
    <location>
        <begin position="16"/>
        <end position="27"/>
    </location>
</feature>
<evidence type="ECO:0000313" key="2">
    <source>
        <dbReference type="EMBL" id="PNY26274.1"/>
    </source>
</evidence>
<proteinExistence type="predicted"/>
<dbReference type="EMBL" id="NRSZ01000575">
    <property type="protein sequence ID" value="PNY26274.1"/>
    <property type="molecule type" value="Genomic_DNA"/>
</dbReference>
<dbReference type="AlphaFoldDB" id="A0A2K3QFF1"/>
<dbReference type="OrthoDB" id="4706834at2759"/>
<evidence type="ECO:0008006" key="4">
    <source>
        <dbReference type="Google" id="ProtNLM"/>
    </source>
</evidence>
<evidence type="ECO:0000256" key="1">
    <source>
        <dbReference type="SAM" id="MobiDB-lite"/>
    </source>
</evidence>
<comment type="caution">
    <text evidence="2">The sequence shown here is derived from an EMBL/GenBank/DDBJ whole genome shotgun (WGS) entry which is preliminary data.</text>
</comment>
<gene>
    <name evidence="2" type="ORF">TCAP_03798</name>
</gene>
<organism evidence="2 3">
    <name type="scientific">Tolypocladium capitatum</name>
    <dbReference type="NCBI Taxonomy" id="45235"/>
    <lineage>
        <taxon>Eukaryota</taxon>
        <taxon>Fungi</taxon>
        <taxon>Dikarya</taxon>
        <taxon>Ascomycota</taxon>
        <taxon>Pezizomycotina</taxon>
        <taxon>Sordariomycetes</taxon>
        <taxon>Hypocreomycetidae</taxon>
        <taxon>Hypocreales</taxon>
        <taxon>Ophiocordycipitaceae</taxon>
        <taxon>Tolypocladium</taxon>
    </lineage>
</organism>
<protein>
    <recommendedName>
        <fullName evidence="4">Transcription factor domain-containing protein</fullName>
    </recommendedName>
</protein>
<accession>A0A2K3QFF1</accession>
<sequence length="456" mass="51377">MDTIQDAWPVKRRPNRHDSHEDQSHPDTSLLHDFKAALLCQEGTDTARDFFRGAPDGLIARLQGESVEPSFPLNLFNRVDDQPPPTEDMVVWRLACLSRFQSKVPFLHTLSPHLFHPCPRYLALSIASLGAVTLAHVRTGHSIWNLASKSLMATLALDNRQTRNTNVPLSIVRRIWTRPDDAASESIPMSTDRSCIIFYLVMIDTLRSLHYGMPASSMRAFGDVPLELPYKSLSSLASRTFFAGPQAEWPPFTPDNSLAMLILILNQILVWAREMTPLALGSQTASSPPRPDIENERLRCLIRIERALERWEECYMGQALPETQAFFFFCKMHLCAPHIHLLAVCAQYEPLAQLSPTSSERASTLIERDAGSMEDAAHFSWLVLEHVPESPDATAIWLPIILYFAGLIVWRNITSQGLSRSHGSLRVLQLFRQKLACMPWPCCAAFSQNLEVLARS</sequence>
<dbReference type="Proteomes" id="UP000236621">
    <property type="component" value="Unassembled WGS sequence"/>
</dbReference>
<feature type="region of interest" description="Disordered" evidence="1">
    <location>
        <begin position="1"/>
        <end position="27"/>
    </location>
</feature>